<dbReference type="InterPro" id="IPR008397">
    <property type="entry name" value="Alginate_lyase_dom"/>
</dbReference>
<keyword evidence="2" id="KW-1015">Disulfide bond</keyword>
<dbReference type="SUPFAM" id="SSF48230">
    <property type="entry name" value="Chondroitin AC/alginate lyase"/>
    <property type="match status" value="1"/>
</dbReference>
<reference evidence="5 6" key="1">
    <citation type="submission" date="2023-07" db="EMBL/GenBank/DDBJ databases">
        <title>Sorghum-associated microbial communities from plants grown in Nebraska, USA.</title>
        <authorList>
            <person name="Schachtman D."/>
        </authorList>
    </citation>
    <scope>NUCLEOTIDE SEQUENCE [LARGE SCALE GENOMIC DNA]</scope>
    <source>
        <strain evidence="5 6">BE308</strain>
    </source>
</reference>
<evidence type="ECO:0000259" key="4">
    <source>
        <dbReference type="SMART" id="SM00560"/>
    </source>
</evidence>
<protein>
    <recommendedName>
        <fullName evidence="4">LamG-like jellyroll fold domain-containing protein</fullName>
    </recommendedName>
</protein>
<dbReference type="Gene3D" id="2.60.40.10">
    <property type="entry name" value="Immunoglobulins"/>
    <property type="match status" value="1"/>
</dbReference>
<dbReference type="InterPro" id="IPR013320">
    <property type="entry name" value="ConA-like_dom_sf"/>
</dbReference>
<name>A0ABU1ZRY6_9BURK</name>
<evidence type="ECO:0000256" key="2">
    <source>
        <dbReference type="ARBA" id="ARBA00023157"/>
    </source>
</evidence>
<evidence type="ECO:0000313" key="6">
    <source>
        <dbReference type="Proteomes" id="UP001268089"/>
    </source>
</evidence>
<gene>
    <name evidence="5" type="ORF">J2X15_003552</name>
</gene>
<accession>A0ABU1ZRY6</accession>
<proteinExistence type="predicted"/>
<dbReference type="Pfam" id="PF05426">
    <property type="entry name" value="Alginate_lyase"/>
    <property type="match status" value="1"/>
</dbReference>
<dbReference type="InterPro" id="IPR013783">
    <property type="entry name" value="Ig-like_fold"/>
</dbReference>
<dbReference type="SUPFAM" id="SSF49899">
    <property type="entry name" value="Concanavalin A-like lectins/glucanases"/>
    <property type="match status" value="1"/>
</dbReference>
<organism evidence="5 6">
    <name type="scientific">Rhodoferax saidenbachensis</name>
    <dbReference type="NCBI Taxonomy" id="1484693"/>
    <lineage>
        <taxon>Bacteria</taxon>
        <taxon>Pseudomonadati</taxon>
        <taxon>Pseudomonadota</taxon>
        <taxon>Betaproteobacteria</taxon>
        <taxon>Burkholderiales</taxon>
        <taxon>Comamonadaceae</taxon>
        <taxon>Rhodoferax</taxon>
    </lineage>
</organism>
<keyword evidence="6" id="KW-1185">Reference proteome</keyword>
<evidence type="ECO:0000256" key="3">
    <source>
        <dbReference type="ARBA" id="ARBA00023239"/>
    </source>
</evidence>
<feature type="domain" description="LamG-like jellyroll fold" evidence="4">
    <location>
        <begin position="467"/>
        <end position="604"/>
    </location>
</feature>
<dbReference type="InterPro" id="IPR008929">
    <property type="entry name" value="Chondroitin_lyas"/>
</dbReference>
<dbReference type="Gene3D" id="1.50.10.100">
    <property type="entry name" value="Chondroitin AC/alginate lyase"/>
    <property type="match status" value="1"/>
</dbReference>
<comment type="caution">
    <text evidence="5">The sequence shown here is derived from an EMBL/GenBank/DDBJ whole genome shotgun (WGS) entry which is preliminary data.</text>
</comment>
<dbReference type="RefSeq" id="WP_310345274.1">
    <property type="nucleotide sequence ID" value="NZ_JAVDXO010000010.1"/>
</dbReference>
<dbReference type="Gene3D" id="2.60.120.200">
    <property type="match status" value="1"/>
</dbReference>
<keyword evidence="3" id="KW-0456">Lyase</keyword>
<dbReference type="SMART" id="SM00560">
    <property type="entry name" value="LamGL"/>
    <property type="match status" value="1"/>
</dbReference>
<sequence>MAAVIRGGDGENHHVMVEDMQRAYQFALRWRVSGDTNFADAAVKYMDAWSSTLTSLWGNSDRYLAAGLYGYQWALAGELMRSYSGWSSSGLLALQNMLLTHFYPKCHTFLITHNDANITNYWANWDLISICGIAFMGVFCKRKDIYDEALNYYYQGRGNGAADHSVYCIHPGHLGQWQEQARDNGHSTLGIALNALICELAWQQGDDLYGYRNNRFLAGAEYVAKCQLTDSSNNSTIPFSLYINRQGTFTEASTSGRPNNRAAWEAVYNHYVNRKGLSAPNVTTIAANLRPETNEWVGDVPSFGTLTFSLPSVTAAVAPSGLRAYVTDAAVLLSWWGSALATTYVVQRSTSANGAFTDIASLGSTDLLTYTDTPGAGTWYYRVCTIYNSQTLVGTDRARVQLASELRLNLSLNQTSGTSATDSTSYARHGSLQGGATWTTGRSGNALALNGSNGYLSLPTGLVEDLGDCTIAMWVYWNSAVTNTRIFDFGNSDIAYMCLIPKDSGGVMRFSVTGTTYFGEQTIAHAAALPVGSWTHVAVTLKGKLGTLYVNGVSVGSNAAVDLAPFQLGSTRQNWLGRSQYSADPYFNGKMQDVRIYSGALSASEVAALAV</sequence>
<dbReference type="Pfam" id="PF13385">
    <property type="entry name" value="Laminin_G_3"/>
    <property type="match status" value="1"/>
</dbReference>
<evidence type="ECO:0000313" key="5">
    <source>
        <dbReference type="EMBL" id="MDR7308243.1"/>
    </source>
</evidence>
<evidence type="ECO:0000256" key="1">
    <source>
        <dbReference type="ARBA" id="ARBA00022729"/>
    </source>
</evidence>
<dbReference type="Proteomes" id="UP001268089">
    <property type="component" value="Unassembled WGS sequence"/>
</dbReference>
<keyword evidence="1" id="KW-0732">Signal</keyword>
<dbReference type="InterPro" id="IPR006558">
    <property type="entry name" value="LamG-like"/>
</dbReference>
<dbReference type="EMBL" id="JAVDXO010000010">
    <property type="protein sequence ID" value="MDR7308243.1"/>
    <property type="molecule type" value="Genomic_DNA"/>
</dbReference>